<evidence type="ECO:0000256" key="1">
    <source>
        <dbReference type="ARBA" id="ARBA00022737"/>
    </source>
</evidence>
<reference evidence="6" key="1">
    <citation type="submission" date="2021-01" db="EMBL/GenBank/DDBJ databases">
        <authorList>
            <person name="Corre E."/>
            <person name="Pelletier E."/>
            <person name="Niang G."/>
            <person name="Scheremetjew M."/>
            <person name="Finn R."/>
            <person name="Kale V."/>
            <person name="Holt S."/>
            <person name="Cochrane G."/>
            <person name="Meng A."/>
            <person name="Brown T."/>
            <person name="Cohen L."/>
        </authorList>
    </citation>
    <scope>NUCLEOTIDE SEQUENCE</scope>
    <source>
        <strain evidence="6">NY070348D</strain>
    </source>
</reference>
<dbReference type="Gene3D" id="1.25.40.20">
    <property type="entry name" value="Ankyrin repeat-containing domain"/>
    <property type="match status" value="2"/>
</dbReference>
<feature type="compositionally biased region" description="Polar residues" evidence="4">
    <location>
        <begin position="368"/>
        <end position="383"/>
    </location>
</feature>
<organism evidence="6">
    <name type="scientific">Mucochytrium quahogii</name>
    <dbReference type="NCBI Taxonomy" id="96639"/>
    <lineage>
        <taxon>Eukaryota</taxon>
        <taxon>Sar</taxon>
        <taxon>Stramenopiles</taxon>
        <taxon>Bigyra</taxon>
        <taxon>Labyrinthulomycetes</taxon>
        <taxon>Thraustochytrida</taxon>
        <taxon>Thraustochytriidae</taxon>
        <taxon>Mucochytrium</taxon>
    </lineage>
</organism>
<dbReference type="InterPro" id="IPR036770">
    <property type="entry name" value="Ankyrin_rpt-contain_sf"/>
</dbReference>
<name>A0A7S2S5G2_9STRA</name>
<feature type="region of interest" description="Disordered" evidence="4">
    <location>
        <begin position="421"/>
        <end position="507"/>
    </location>
</feature>
<dbReference type="Pfam" id="PF12796">
    <property type="entry name" value="Ank_2"/>
    <property type="match status" value="1"/>
</dbReference>
<dbReference type="PROSITE" id="PS50297">
    <property type="entry name" value="ANK_REP_REGION"/>
    <property type="match status" value="4"/>
</dbReference>
<evidence type="ECO:0000259" key="5">
    <source>
        <dbReference type="Pfam" id="PF18290"/>
    </source>
</evidence>
<feature type="compositionally biased region" description="Acidic residues" evidence="4">
    <location>
        <begin position="446"/>
        <end position="458"/>
    </location>
</feature>
<dbReference type="Pfam" id="PF18290">
    <property type="entry name" value="Nudix_hydro"/>
    <property type="match status" value="1"/>
</dbReference>
<dbReference type="PRINTS" id="PR01415">
    <property type="entry name" value="ANKYRIN"/>
</dbReference>
<feature type="region of interest" description="Disordered" evidence="4">
    <location>
        <begin position="362"/>
        <end position="386"/>
    </location>
</feature>
<feature type="compositionally biased region" description="Basic and acidic residues" evidence="4">
    <location>
        <begin position="337"/>
        <end position="349"/>
    </location>
</feature>
<dbReference type="InterPro" id="IPR002110">
    <property type="entry name" value="Ankyrin_rpt"/>
</dbReference>
<keyword evidence="2 3" id="KW-0040">ANK repeat</keyword>
<protein>
    <recommendedName>
        <fullName evidence="5">Pre-nudix hydrolase domain-containing protein</fullName>
    </recommendedName>
</protein>
<feature type="region of interest" description="Disordered" evidence="4">
    <location>
        <begin position="284"/>
        <end position="349"/>
    </location>
</feature>
<gene>
    <name evidence="6" type="ORF">QSP1433_LOCUS10477</name>
</gene>
<keyword evidence="1" id="KW-0677">Repeat</keyword>
<dbReference type="SUPFAM" id="SSF48403">
    <property type="entry name" value="Ankyrin repeat"/>
    <property type="match status" value="1"/>
</dbReference>
<feature type="compositionally biased region" description="Basic residues" evidence="4">
    <location>
        <begin position="292"/>
        <end position="302"/>
    </location>
</feature>
<proteinExistence type="predicted"/>
<dbReference type="AlphaFoldDB" id="A0A7S2S5G2"/>
<evidence type="ECO:0000313" key="6">
    <source>
        <dbReference type="EMBL" id="CAD9690067.1"/>
    </source>
</evidence>
<dbReference type="PANTHER" id="PTHR24171">
    <property type="entry name" value="ANKYRIN REPEAT DOMAIN-CONTAINING PROTEIN 39-RELATED"/>
    <property type="match status" value="1"/>
</dbReference>
<dbReference type="Gene3D" id="3.40.630.30">
    <property type="match status" value="1"/>
</dbReference>
<dbReference type="SMART" id="SM00248">
    <property type="entry name" value="ANK"/>
    <property type="match status" value="5"/>
</dbReference>
<evidence type="ECO:0000256" key="3">
    <source>
        <dbReference type="PROSITE-ProRule" id="PRU00023"/>
    </source>
</evidence>
<sequence>MEFQTLRELVKRGDTRQVQNVLEKLVQEEATPESDVDLAKTDSDGVTLVHIAAENGNVKVLETLVNVGKLSVKLKDERGGEPLLEAAAAGRLLCVKWLVKHGSDVNGCDNRGDTALHLACGFGHVSTIQWLIANGAKINSKTKINVTPLLYATAKGRLEAMKILLENGADVNSYDADKGWNAIHTAVGCNQAEAVRYLVTRFPNLLASKTLHGLTVDQVARMEKCPDSYVAVVEANKVSNKIARRKMLSEQRKKKAEEEAIARQLAIKQAEELEKEFFKKVSSKKTSGAKKASAKKKKKNTSTKKTCAIKTTQEKRPLPSDTKVDRTAKQVLSSPKIDTEMIEAEHRSEDTDWVIQVSRREKRKQLRANRSNNSTEDSVSSGTSEEDYVVVGKTMANDQKPPLVPRKMNKVVLTITPKSTPIENRWTLGNPLRTKKPLTPSSANDCGEEEVPMTENMEDGASSVGDDQQSEGPESSESDDSATKSRLRPHAPPWSPRRRRWTSPAANAGQVKTKVLVDDSLEEDDDVEDEFQRILKKFVHMDTGARRAAKRKFAKATAEYETKRLAEAAKMESRWRASIRSRLMTGVSMFKFSLIRTTLDEINAAEEARRLTEHFGSDDEDEPDEKNSILRGDASLLELVLKAKSVLVQKDHAPLDFKEWHKGVLIDVPSSMDATPSCADIFERNLRHSVEVLKLKGECKRAWLFLKKSQASLIPVATRIGFDFEHARPGYVELSYFLPTPDGMVSNKNPSSPTKTFQVKIFFCRQILENQTLSTQVLLDKKHGKWALPLLDIKSGEDPVTCAEAFVRQSTGYASSIRSLDQALNVFICTVCVKPLEHEQHFLLPTASTTVVWHAQSSVEGLLEDPADITFFHQQNQSKLV</sequence>
<dbReference type="InterPro" id="IPR040618">
    <property type="entry name" value="Pre-Nudix"/>
</dbReference>
<evidence type="ECO:0000256" key="2">
    <source>
        <dbReference type="ARBA" id="ARBA00023043"/>
    </source>
</evidence>
<feature type="repeat" description="ANK" evidence="3">
    <location>
        <begin position="78"/>
        <end position="110"/>
    </location>
</feature>
<dbReference type="PROSITE" id="PS50088">
    <property type="entry name" value="ANK_REPEAT"/>
    <property type="match status" value="4"/>
</dbReference>
<feature type="repeat" description="ANK" evidence="3">
    <location>
        <begin position="44"/>
        <end position="68"/>
    </location>
</feature>
<feature type="repeat" description="ANK" evidence="3">
    <location>
        <begin position="111"/>
        <end position="143"/>
    </location>
</feature>
<feature type="domain" description="Pre-nudix hydrolase" evidence="5">
    <location>
        <begin position="661"/>
        <end position="738"/>
    </location>
</feature>
<feature type="repeat" description="ANK" evidence="3">
    <location>
        <begin position="144"/>
        <end position="176"/>
    </location>
</feature>
<accession>A0A7S2S5G2</accession>
<evidence type="ECO:0000256" key="4">
    <source>
        <dbReference type="SAM" id="MobiDB-lite"/>
    </source>
</evidence>
<feature type="compositionally biased region" description="Basic and acidic residues" evidence="4">
    <location>
        <begin position="312"/>
        <end position="328"/>
    </location>
</feature>
<dbReference type="EMBL" id="HBHK01016700">
    <property type="protein sequence ID" value="CAD9690067.1"/>
    <property type="molecule type" value="Transcribed_RNA"/>
</dbReference>